<keyword evidence="3 6" id="KW-0812">Transmembrane</keyword>
<dbReference type="Gene3D" id="1.20.120.80">
    <property type="entry name" value="Cytochrome c oxidase, subunit III, four-helix bundle"/>
    <property type="match status" value="1"/>
</dbReference>
<evidence type="ECO:0000313" key="9">
    <source>
        <dbReference type="EMBL" id="GFO61558.1"/>
    </source>
</evidence>
<accession>A0A6V8MNF1</accession>
<sequence length="193" mass="21867">MSDNHEAPNGAPVSARLGIWAFLATELLLFGALFTAYAQFRITHAELFHQEHLKLNRVLGALNTLVLLTSSLTIAIGIAAIRRGLQKLLKVCLSLTLALACGFLFIKYLEWSHDFHMGWFPRTNLFFGLYFMMTGLHGLHVLAGMGVMIWLLYKAQRGSFSAEYNTPVEITGLYWHFVDLVWIYLFPLLYLIG</sequence>
<comment type="caution">
    <text evidence="9">The sequence shown here is derived from an EMBL/GenBank/DDBJ whole genome shotgun (WGS) entry which is preliminary data.</text>
</comment>
<dbReference type="Pfam" id="PF00510">
    <property type="entry name" value="COX3"/>
    <property type="match status" value="1"/>
</dbReference>
<protein>
    <submittedName>
        <fullName evidence="9">Cytochrome c oxidase subunit III</fullName>
    </submittedName>
</protein>
<feature type="transmembrane region" description="Helical" evidence="7">
    <location>
        <begin position="127"/>
        <end position="153"/>
    </location>
</feature>
<keyword evidence="5 7" id="KW-0472">Membrane</keyword>
<dbReference type="InterPro" id="IPR013833">
    <property type="entry name" value="Cyt_c_oxidase_su3_a-hlx"/>
</dbReference>
<feature type="transmembrane region" description="Helical" evidence="7">
    <location>
        <begin position="17"/>
        <end position="37"/>
    </location>
</feature>
<dbReference type="AlphaFoldDB" id="A0A6V8MNF1"/>
<evidence type="ECO:0000256" key="7">
    <source>
        <dbReference type="SAM" id="Phobius"/>
    </source>
</evidence>
<evidence type="ECO:0000256" key="1">
    <source>
        <dbReference type="ARBA" id="ARBA00004141"/>
    </source>
</evidence>
<feature type="domain" description="Heme-copper oxidase subunit III family profile" evidence="8">
    <location>
        <begin position="16"/>
        <end position="193"/>
    </location>
</feature>
<feature type="transmembrane region" description="Helical" evidence="7">
    <location>
        <begin position="58"/>
        <end position="81"/>
    </location>
</feature>
<proteinExistence type="inferred from homology"/>
<evidence type="ECO:0000256" key="4">
    <source>
        <dbReference type="ARBA" id="ARBA00022989"/>
    </source>
</evidence>
<dbReference type="GO" id="GO:0005886">
    <property type="term" value="C:plasma membrane"/>
    <property type="evidence" value="ECO:0007669"/>
    <property type="project" value="UniProtKB-SubCell"/>
</dbReference>
<dbReference type="CDD" id="cd02862">
    <property type="entry name" value="NorE_like"/>
    <property type="match status" value="1"/>
</dbReference>
<dbReference type="InterPro" id="IPR035973">
    <property type="entry name" value="Cyt_c_oxidase_su3-like_sf"/>
</dbReference>
<evidence type="ECO:0000256" key="2">
    <source>
        <dbReference type="ARBA" id="ARBA00010581"/>
    </source>
</evidence>
<evidence type="ECO:0000256" key="6">
    <source>
        <dbReference type="RuleBase" id="RU003376"/>
    </source>
</evidence>
<dbReference type="SUPFAM" id="SSF81452">
    <property type="entry name" value="Cytochrome c oxidase subunit III-like"/>
    <property type="match status" value="1"/>
</dbReference>
<name>A0A6V8MNF1_9BACT</name>
<feature type="transmembrane region" description="Helical" evidence="7">
    <location>
        <begin position="173"/>
        <end position="192"/>
    </location>
</feature>
<feature type="transmembrane region" description="Helical" evidence="7">
    <location>
        <begin position="87"/>
        <end position="106"/>
    </location>
</feature>
<evidence type="ECO:0000256" key="3">
    <source>
        <dbReference type="ARBA" id="ARBA00022692"/>
    </source>
</evidence>
<dbReference type="InterPro" id="IPR000298">
    <property type="entry name" value="Cyt_c_oxidase-like_su3"/>
</dbReference>
<comment type="subcellular location">
    <subcellularLocation>
        <location evidence="6">Cell membrane</location>
        <topology evidence="6">Multi-pass membrane protein</topology>
    </subcellularLocation>
    <subcellularLocation>
        <location evidence="1">Membrane</location>
        <topology evidence="1">Multi-pass membrane protein</topology>
    </subcellularLocation>
</comment>
<reference evidence="10" key="1">
    <citation type="submission" date="2020-06" db="EMBL/GenBank/DDBJ databases">
        <title>Draft genomic sequence of Geomonas sp. Red330.</title>
        <authorList>
            <person name="Itoh H."/>
            <person name="Zhenxing X."/>
            <person name="Ushijima N."/>
            <person name="Masuda Y."/>
            <person name="Shiratori Y."/>
            <person name="Senoo K."/>
        </authorList>
    </citation>
    <scope>NUCLEOTIDE SEQUENCE [LARGE SCALE GENOMIC DNA]</scope>
    <source>
        <strain evidence="10">Red330</strain>
    </source>
</reference>
<evidence type="ECO:0000313" key="10">
    <source>
        <dbReference type="Proteomes" id="UP000556026"/>
    </source>
</evidence>
<dbReference type="GO" id="GO:0004129">
    <property type="term" value="F:cytochrome-c oxidase activity"/>
    <property type="evidence" value="ECO:0007669"/>
    <property type="project" value="InterPro"/>
</dbReference>
<dbReference type="PROSITE" id="PS50253">
    <property type="entry name" value="COX3"/>
    <property type="match status" value="1"/>
</dbReference>
<keyword evidence="10" id="KW-1185">Reference proteome</keyword>
<dbReference type="PANTHER" id="PTHR11403:SF6">
    <property type="entry name" value="NITRIC OXIDE REDUCTASE SUBUNIT E"/>
    <property type="match status" value="1"/>
</dbReference>
<dbReference type="EMBL" id="BLXX01000015">
    <property type="protein sequence ID" value="GFO61558.1"/>
    <property type="molecule type" value="Genomic_DNA"/>
</dbReference>
<dbReference type="RefSeq" id="WP_183356349.1">
    <property type="nucleotide sequence ID" value="NZ_BLXX01000015.1"/>
</dbReference>
<dbReference type="Proteomes" id="UP000556026">
    <property type="component" value="Unassembled WGS sequence"/>
</dbReference>
<comment type="similarity">
    <text evidence="2 6">Belongs to the cytochrome c oxidase subunit 3 family.</text>
</comment>
<keyword evidence="4 7" id="KW-1133">Transmembrane helix</keyword>
<evidence type="ECO:0000256" key="5">
    <source>
        <dbReference type="ARBA" id="ARBA00023136"/>
    </source>
</evidence>
<evidence type="ECO:0000259" key="8">
    <source>
        <dbReference type="PROSITE" id="PS50253"/>
    </source>
</evidence>
<gene>
    <name evidence="9" type="ORF">GMST_38830</name>
</gene>
<organism evidence="9 10">
    <name type="scientific">Geomonas silvestris</name>
    <dbReference type="NCBI Taxonomy" id="2740184"/>
    <lineage>
        <taxon>Bacteria</taxon>
        <taxon>Pseudomonadati</taxon>
        <taxon>Thermodesulfobacteriota</taxon>
        <taxon>Desulfuromonadia</taxon>
        <taxon>Geobacterales</taxon>
        <taxon>Geobacteraceae</taxon>
        <taxon>Geomonas</taxon>
    </lineage>
</organism>
<dbReference type="InterPro" id="IPR024791">
    <property type="entry name" value="Cyt_c/ubiquinol_Oxase_su3"/>
</dbReference>
<dbReference type="GO" id="GO:0019646">
    <property type="term" value="P:aerobic electron transport chain"/>
    <property type="evidence" value="ECO:0007669"/>
    <property type="project" value="InterPro"/>
</dbReference>
<dbReference type="PANTHER" id="PTHR11403">
    <property type="entry name" value="CYTOCHROME C OXIDASE SUBUNIT III"/>
    <property type="match status" value="1"/>
</dbReference>